<feature type="compositionally biased region" description="Low complexity" evidence="1">
    <location>
        <begin position="1"/>
        <end position="16"/>
    </location>
</feature>
<evidence type="ECO:0000313" key="3">
    <source>
        <dbReference type="Proteomes" id="UP000053890"/>
    </source>
</evidence>
<dbReference type="EMBL" id="KQ474082">
    <property type="protein sequence ID" value="KPV73708.1"/>
    <property type="molecule type" value="Genomic_DNA"/>
</dbReference>
<feature type="region of interest" description="Disordered" evidence="1">
    <location>
        <begin position="1"/>
        <end position="26"/>
    </location>
</feature>
<sequence>MAAASSTAAAPALSRSGSRAGLASEPMSKVYSSPLSEIAGRWEGLSLTSPSSGGGAAPWLARSGSMGEQGGLAALIAEEARAAAGGGGGGGGGAAPPVSLAHPTTGLMRVDENGRASLPL</sequence>
<feature type="region of interest" description="Disordered" evidence="1">
    <location>
        <begin position="83"/>
        <end position="120"/>
    </location>
</feature>
<gene>
    <name evidence="2" type="ORF">RHOBADRAFT_66743</name>
</gene>
<keyword evidence="3" id="KW-1185">Reference proteome</keyword>
<name>A0A0P9H193_RHOGW</name>
<evidence type="ECO:0000256" key="1">
    <source>
        <dbReference type="SAM" id="MobiDB-lite"/>
    </source>
</evidence>
<evidence type="ECO:0000313" key="2">
    <source>
        <dbReference type="EMBL" id="KPV73708.1"/>
    </source>
</evidence>
<protein>
    <submittedName>
        <fullName evidence="2">Uncharacterized protein</fullName>
    </submittedName>
</protein>
<dbReference type="AlphaFoldDB" id="A0A0P9H193"/>
<dbReference type="RefSeq" id="XP_018269757.1">
    <property type="nucleotide sequence ID" value="XM_018419064.1"/>
</dbReference>
<feature type="compositionally biased region" description="Gly residues" evidence="1">
    <location>
        <begin position="84"/>
        <end position="94"/>
    </location>
</feature>
<dbReference type="Proteomes" id="UP000053890">
    <property type="component" value="Unassembled WGS sequence"/>
</dbReference>
<accession>A0A0P9H193</accession>
<proteinExistence type="predicted"/>
<dbReference type="GeneID" id="28979510"/>
<reference evidence="2 3" key="1">
    <citation type="journal article" date="2015" name="Front. Microbiol.">
        <title>Genome sequence of the plant growth promoting endophytic yeast Rhodotorula graminis WP1.</title>
        <authorList>
            <person name="Firrincieli A."/>
            <person name="Otillar R."/>
            <person name="Salamov A."/>
            <person name="Schmutz J."/>
            <person name="Khan Z."/>
            <person name="Redman R.S."/>
            <person name="Fleck N.D."/>
            <person name="Lindquist E."/>
            <person name="Grigoriev I.V."/>
            <person name="Doty S.L."/>
        </authorList>
    </citation>
    <scope>NUCLEOTIDE SEQUENCE [LARGE SCALE GENOMIC DNA]</scope>
    <source>
        <strain evidence="2 3">WP1</strain>
    </source>
</reference>
<organism evidence="2 3">
    <name type="scientific">Rhodotorula graminis (strain WP1)</name>
    <dbReference type="NCBI Taxonomy" id="578459"/>
    <lineage>
        <taxon>Eukaryota</taxon>
        <taxon>Fungi</taxon>
        <taxon>Dikarya</taxon>
        <taxon>Basidiomycota</taxon>
        <taxon>Pucciniomycotina</taxon>
        <taxon>Microbotryomycetes</taxon>
        <taxon>Sporidiobolales</taxon>
        <taxon>Sporidiobolaceae</taxon>
        <taxon>Rhodotorula</taxon>
    </lineage>
</organism>
<feature type="region of interest" description="Disordered" evidence="1">
    <location>
        <begin position="44"/>
        <end position="63"/>
    </location>
</feature>